<organism evidence="2 3">
    <name type="scientific">Mytilus coruscus</name>
    <name type="common">Sea mussel</name>
    <dbReference type="NCBI Taxonomy" id="42192"/>
    <lineage>
        <taxon>Eukaryota</taxon>
        <taxon>Metazoa</taxon>
        <taxon>Spiralia</taxon>
        <taxon>Lophotrochozoa</taxon>
        <taxon>Mollusca</taxon>
        <taxon>Bivalvia</taxon>
        <taxon>Autobranchia</taxon>
        <taxon>Pteriomorphia</taxon>
        <taxon>Mytilida</taxon>
        <taxon>Mytiloidea</taxon>
        <taxon>Mytilidae</taxon>
        <taxon>Mytilinae</taxon>
        <taxon>Mytilus</taxon>
    </lineage>
</organism>
<dbReference type="EMBL" id="CACVKT020008908">
    <property type="protein sequence ID" value="CAC5418295.1"/>
    <property type="molecule type" value="Genomic_DNA"/>
</dbReference>
<dbReference type="AlphaFoldDB" id="A0A6J8EFB1"/>
<sequence length="173" mass="19672">MSIQTRTSARTKSKPQPFTPAKYENFSINKTRALDKKLEACNRTMDIKIEQKHQNYILELSAAAYKIIKGGNRHTLNNTLHTSSCQNTSMIIKGYASEHHIRSEIEVVTDNSIIEEQINKIKRNEADIEIRAKQNESLLKATAHQPKTNHSNRILISKGAECIQNTDEELLSN</sequence>
<keyword evidence="3" id="KW-1185">Reference proteome</keyword>
<proteinExistence type="predicted"/>
<feature type="region of interest" description="Disordered" evidence="1">
    <location>
        <begin position="1"/>
        <end position="20"/>
    </location>
</feature>
<evidence type="ECO:0000313" key="2">
    <source>
        <dbReference type="EMBL" id="CAC5418295.1"/>
    </source>
</evidence>
<evidence type="ECO:0000256" key="1">
    <source>
        <dbReference type="SAM" id="MobiDB-lite"/>
    </source>
</evidence>
<feature type="compositionally biased region" description="Polar residues" evidence="1">
    <location>
        <begin position="1"/>
        <end position="16"/>
    </location>
</feature>
<evidence type="ECO:0000313" key="3">
    <source>
        <dbReference type="Proteomes" id="UP000507470"/>
    </source>
</evidence>
<dbReference type="Proteomes" id="UP000507470">
    <property type="component" value="Unassembled WGS sequence"/>
</dbReference>
<name>A0A6J8EFB1_MYTCO</name>
<reference evidence="2 3" key="1">
    <citation type="submission" date="2020-06" db="EMBL/GenBank/DDBJ databases">
        <authorList>
            <person name="Li R."/>
            <person name="Bekaert M."/>
        </authorList>
    </citation>
    <scope>NUCLEOTIDE SEQUENCE [LARGE SCALE GENOMIC DNA]</scope>
    <source>
        <strain evidence="3">wild</strain>
    </source>
</reference>
<gene>
    <name evidence="2" type="ORF">MCOR_50741</name>
</gene>
<protein>
    <submittedName>
        <fullName evidence="2">Uncharacterized protein</fullName>
    </submittedName>
</protein>
<accession>A0A6J8EFB1</accession>